<dbReference type="EMBL" id="CM055100">
    <property type="protein sequence ID" value="KAJ7543355.1"/>
    <property type="molecule type" value="Genomic_DNA"/>
</dbReference>
<reference evidence="2" key="1">
    <citation type="journal article" date="2024" name="Proc. Natl. Acad. Sci. U.S.A.">
        <title>Extraordinary preservation of gene collinearity over three hundred million years revealed in homosporous lycophytes.</title>
        <authorList>
            <person name="Li C."/>
            <person name="Wickell D."/>
            <person name="Kuo L.Y."/>
            <person name="Chen X."/>
            <person name="Nie B."/>
            <person name="Liao X."/>
            <person name="Peng D."/>
            <person name="Ji J."/>
            <person name="Jenkins J."/>
            <person name="Williams M."/>
            <person name="Shu S."/>
            <person name="Plott C."/>
            <person name="Barry K."/>
            <person name="Rajasekar S."/>
            <person name="Grimwood J."/>
            <person name="Han X."/>
            <person name="Sun S."/>
            <person name="Hou Z."/>
            <person name="He W."/>
            <person name="Dai G."/>
            <person name="Sun C."/>
            <person name="Schmutz J."/>
            <person name="Leebens-Mack J.H."/>
            <person name="Li F.W."/>
            <person name="Wang L."/>
        </authorList>
    </citation>
    <scope>NUCLEOTIDE SEQUENCE [LARGE SCALE GENOMIC DNA]</scope>
    <source>
        <strain evidence="2">cv. PW_Plant_1</strain>
    </source>
</reference>
<dbReference type="Proteomes" id="UP001162992">
    <property type="component" value="Chromosome 9"/>
</dbReference>
<organism evidence="1 2">
    <name type="scientific">Diphasiastrum complanatum</name>
    <name type="common">Issler's clubmoss</name>
    <name type="synonym">Lycopodium complanatum</name>
    <dbReference type="NCBI Taxonomy" id="34168"/>
    <lineage>
        <taxon>Eukaryota</taxon>
        <taxon>Viridiplantae</taxon>
        <taxon>Streptophyta</taxon>
        <taxon>Embryophyta</taxon>
        <taxon>Tracheophyta</taxon>
        <taxon>Lycopodiopsida</taxon>
        <taxon>Lycopodiales</taxon>
        <taxon>Lycopodiaceae</taxon>
        <taxon>Lycopodioideae</taxon>
        <taxon>Diphasiastrum</taxon>
    </lineage>
</organism>
<proteinExistence type="predicted"/>
<name>A0ACC2CN47_DIPCM</name>
<comment type="caution">
    <text evidence="1">The sequence shown here is derived from an EMBL/GenBank/DDBJ whole genome shotgun (WGS) entry which is preliminary data.</text>
</comment>
<accession>A0ACC2CN47</accession>
<protein>
    <submittedName>
        <fullName evidence="1">Uncharacterized protein</fullName>
    </submittedName>
</protein>
<keyword evidence="2" id="KW-1185">Reference proteome</keyword>
<gene>
    <name evidence="1" type="ORF">O6H91_09G034400</name>
</gene>
<sequence length="347" mass="38670">MAAACVTTPVTMGSILVKPIICSCAMFKEGAPKSPCSSFKSKAFLCTSSCQQFFSSIPHKKNRSDGVASRLRSSFITSWKAREHLGSHHFVWFSRGKKRESKSLGGTLVQASLLGVGAPEVLVIAVVALLVFGPKGLAEVARTLGKSLRAFQPTIRELQEVSRDFKQTLEKEIGLDELRSYDSQPKSVSTSNEQPQLFSNSNVSTEARAYSAEDYSKVTEEQAKAVPFVPEEQREGTTKAYDEWNNATLWVKQQHGVLPPRSMEKSSTRMLLAGKTKCGMDRQQVTDHNKSRRPIMRLSSITRNAWVCGVERKLNFESHLSGAERNHWGINDAKSKKEECILRYCPY</sequence>
<evidence type="ECO:0000313" key="1">
    <source>
        <dbReference type="EMBL" id="KAJ7543355.1"/>
    </source>
</evidence>
<evidence type="ECO:0000313" key="2">
    <source>
        <dbReference type="Proteomes" id="UP001162992"/>
    </source>
</evidence>